<dbReference type="InterPro" id="IPR020103">
    <property type="entry name" value="PsdUridine_synth_cat_dom_sf"/>
</dbReference>
<protein>
    <recommendedName>
        <fullName evidence="4">tRNA pseudouridine synthase A</fullName>
        <ecNumber evidence="4">5.4.99.12</ecNumber>
    </recommendedName>
    <alternativeName>
        <fullName evidence="4">tRNA pseudouridine(38-40) synthase</fullName>
    </alternativeName>
    <alternativeName>
        <fullName evidence="4">tRNA pseudouridylate synthase I</fullName>
    </alternativeName>
    <alternativeName>
        <fullName evidence="4">tRNA-uridine isomerase I</fullName>
    </alternativeName>
</protein>
<keyword evidence="10" id="KW-1185">Reference proteome</keyword>
<dbReference type="Gene3D" id="3.30.70.660">
    <property type="entry name" value="Pseudouridine synthase I, catalytic domain, C-terminal subdomain"/>
    <property type="match status" value="1"/>
</dbReference>
<dbReference type="EMBL" id="JACRSO010000005">
    <property type="protein sequence ID" value="MBC8529878.1"/>
    <property type="molecule type" value="Genomic_DNA"/>
</dbReference>
<evidence type="ECO:0000256" key="4">
    <source>
        <dbReference type="HAMAP-Rule" id="MF_00171"/>
    </source>
</evidence>
<proteinExistence type="inferred from homology"/>
<evidence type="ECO:0000259" key="8">
    <source>
        <dbReference type="Pfam" id="PF01416"/>
    </source>
</evidence>
<evidence type="ECO:0000256" key="5">
    <source>
        <dbReference type="PIRSR" id="PIRSR001430-1"/>
    </source>
</evidence>
<evidence type="ECO:0000313" key="10">
    <source>
        <dbReference type="Proteomes" id="UP000654279"/>
    </source>
</evidence>
<evidence type="ECO:0000256" key="1">
    <source>
        <dbReference type="ARBA" id="ARBA00009375"/>
    </source>
</evidence>
<dbReference type="GO" id="GO:0003723">
    <property type="term" value="F:RNA binding"/>
    <property type="evidence" value="ECO:0007669"/>
    <property type="project" value="InterPro"/>
</dbReference>
<dbReference type="InterPro" id="IPR020094">
    <property type="entry name" value="TruA/RsuA/RluB/E/F_N"/>
</dbReference>
<comment type="subunit">
    <text evidence="4">Homodimer.</text>
</comment>
<dbReference type="EC" id="5.4.99.12" evidence="4"/>
<comment type="catalytic activity">
    <reaction evidence="4 7">
        <text>uridine(38/39/40) in tRNA = pseudouridine(38/39/40) in tRNA</text>
        <dbReference type="Rhea" id="RHEA:22376"/>
        <dbReference type="Rhea" id="RHEA-COMP:10085"/>
        <dbReference type="Rhea" id="RHEA-COMP:10087"/>
        <dbReference type="ChEBI" id="CHEBI:65314"/>
        <dbReference type="ChEBI" id="CHEBI:65315"/>
        <dbReference type="EC" id="5.4.99.12"/>
    </reaction>
</comment>
<feature type="domain" description="Pseudouridine synthase I TruA alpha/beta" evidence="8">
    <location>
        <begin position="6"/>
        <end position="102"/>
    </location>
</feature>
<comment type="caution">
    <text evidence="9">The sequence shown here is derived from an EMBL/GenBank/DDBJ whole genome shotgun (WGS) entry which is preliminary data.</text>
</comment>
<dbReference type="InterPro" id="IPR001406">
    <property type="entry name" value="PsdUridine_synth_TruA"/>
</dbReference>
<dbReference type="InterPro" id="IPR020095">
    <property type="entry name" value="PsdUridine_synth_TruA_C"/>
</dbReference>
<dbReference type="RefSeq" id="WP_249285666.1">
    <property type="nucleotide sequence ID" value="NZ_JACRSO010000005.1"/>
</dbReference>
<dbReference type="GO" id="GO:0031119">
    <property type="term" value="P:tRNA pseudouridine synthesis"/>
    <property type="evidence" value="ECO:0007669"/>
    <property type="project" value="UniProtKB-UniRule"/>
</dbReference>
<evidence type="ECO:0000256" key="6">
    <source>
        <dbReference type="PIRSR" id="PIRSR001430-2"/>
    </source>
</evidence>
<name>A0A926HN67_9FIRM</name>
<sequence length="261" mass="29351">MRVKLIVEYDGTRYAGWQRQKNAVAVQQRLEEALWAVTGERQSVTGASRTDAGVHALGQCVHFDTRCGIPAEKFSFALNTRLPEDIRVVASARAADDFHARFMACGKRYRYLYCNRPHQSALARNFSWHVFWPLDVEKMRAAGQLLLGYRDFAAFMAAGSPVKDTRRTLTYLDVQREGDFVTLTVEGDGFLYNMVRIIAGNLNYVGQGKMPPEMLLKLLNGAPRRLGGPTAPPQGLRLERVFYPGDEASWHPPQGQTARET</sequence>
<reference evidence="9" key="1">
    <citation type="submission" date="2020-08" db="EMBL/GenBank/DDBJ databases">
        <title>Genome public.</title>
        <authorList>
            <person name="Liu C."/>
            <person name="Sun Q."/>
        </authorList>
    </citation>
    <scope>NUCLEOTIDE SEQUENCE</scope>
    <source>
        <strain evidence="9">NSJ-44</strain>
    </source>
</reference>
<dbReference type="CDD" id="cd02570">
    <property type="entry name" value="PseudoU_synth_EcTruA"/>
    <property type="match status" value="1"/>
</dbReference>
<dbReference type="PANTHER" id="PTHR11142">
    <property type="entry name" value="PSEUDOURIDYLATE SYNTHASE"/>
    <property type="match status" value="1"/>
</dbReference>
<dbReference type="AlphaFoldDB" id="A0A926HN67"/>
<dbReference type="NCBIfam" id="TIGR00071">
    <property type="entry name" value="hisT_truA"/>
    <property type="match status" value="1"/>
</dbReference>
<feature type="domain" description="Pseudouridine synthase I TruA alpha/beta" evidence="8">
    <location>
        <begin position="144"/>
        <end position="244"/>
    </location>
</feature>
<gene>
    <name evidence="4 9" type="primary">truA</name>
    <name evidence="9" type="ORF">H8699_10605</name>
</gene>
<evidence type="ECO:0000313" key="9">
    <source>
        <dbReference type="EMBL" id="MBC8529878.1"/>
    </source>
</evidence>
<feature type="binding site" evidence="4 6">
    <location>
        <position position="109"/>
    </location>
    <ligand>
        <name>substrate</name>
    </ligand>
</feature>
<dbReference type="Proteomes" id="UP000654279">
    <property type="component" value="Unassembled WGS sequence"/>
</dbReference>
<dbReference type="SUPFAM" id="SSF55120">
    <property type="entry name" value="Pseudouridine synthase"/>
    <property type="match status" value="1"/>
</dbReference>
<dbReference type="FunFam" id="3.30.70.580:FF:000001">
    <property type="entry name" value="tRNA pseudouridine synthase A"/>
    <property type="match status" value="1"/>
</dbReference>
<feature type="active site" description="Nucleophile" evidence="4 5">
    <location>
        <position position="51"/>
    </location>
</feature>
<dbReference type="PANTHER" id="PTHR11142:SF0">
    <property type="entry name" value="TRNA PSEUDOURIDINE SYNTHASE-LIKE 1"/>
    <property type="match status" value="1"/>
</dbReference>
<dbReference type="Gene3D" id="3.30.70.580">
    <property type="entry name" value="Pseudouridine synthase I, catalytic domain, N-terminal subdomain"/>
    <property type="match status" value="1"/>
</dbReference>
<comment type="function">
    <text evidence="4">Formation of pseudouridine at positions 38, 39 and 40 in the anticodon stem and loop of transfer RNAs.</text>
</comment>
<dbReference type="HAMAP" id="MF_00171">
    <property type="entry name" value="TruA"/>
    <property type="match status" value="1"/>
</dbReference>
<accession>A0A926HN67</accession>
<organism evidence="9 10">
    <name type="scientific">Luoshenia tenuis</name>
    <dbReference type="NCBI Taxonomy" id="2763654"/>
    <lineage>
        <taxon>Bacteria</taxon>
        <taxon>Bacillati</taxon>
        <taxon>Bacillota</taxon>
        <taxon>Clostridia</taxon>
        <taxon>Christensenellales</taxon>
        <taxon>Christensenellaceae</taxon>
        <taxon>Luoshenia</taxon>
    </lineage>
</organism>
<dbReference type="InterPro" id="IPR020097">
    <property type="entry name" value="PsdUridine_synth_TruA_a/b_dom"/>
</dbReference>
<dbReference type="GO" id="GO:0160147">
    <property type="term" value="F:tRNA pseudouridine(38-40) synthase activity"/>
    <property type="evidence" value="ECO:0007669"/>
    <property type="project" value="UniProtKB-EC"/>
</dbReference>
<comment type="caution">
    <text evidence="4">Lacks conserved residue(s) required for the propagation of feature annotation.</text>
</comment>
<dbReference type="Pfam" id="PF01416">
    <property type="entry name" value="PseudoU_synth_1"/>
    <property type="match status" value="2"/>
</dbReference>
<evidence type="ECO:0000256" key="7">
    <source>
        <dbReference type="RuleBase" id="RU003792"/>
    </source>
</evidence>
<evidence type="ECO:0000256" key="3">
    <source>
        <dbReference type="ARBA" id="ARBA00023235"/>
    </source>
</evidence>
<evidence type="ECO:0000256" key="2">
    <source>
        <dbReference type="ARBA" id="ARBA00022694"/>
    </source>
</evidence>
<keyword evidence="2 4" id="KW-0819">tRNA processing</keyword>
<comment type="similarity">
    <text evidence="1 4 7">Belongs to the tRNA pseudouridine synthase TruA family.</text>
</comment>
<dbReference type="PIRSF" id="PIRSF001430">
    <property type="entry name" value="tRNA_psdUrid_synth"/>
    <property type="match status" value="1"/>
</dbReference>
<keyword evidence="3 4" id="KW-0413">Isomerase</keyword>